<feature type="compositionally biased region" description="Polar residues" evidence="1">
    <location>
        <begin position="699"/>
        <end position="711"/>
    </location>
</feature>
<feature type="region of interest" description="Disordered" evidence="1">
    <location>
        <begin position="120"/>
        <end position="141"/>
    </location>
</feature>
<feature type="region of interest" description="Disordered" evidence="1">
    <location>
        <begin position="664"/>
        <end position="734"/>
    </location>
</feature>
<feature type="compositionally biased region" description="Polar residues" evidence="1">
    <location>
        <begin position="203"/>
        <end position="228"/>
    </location>
</feature>
<keyword evidence="2" id="KW-0472">Membrane</keyword>
<dbReference type="EMBL" id="JAPDMZ010000047">
    <property type="protein sequence ID" value="KAK0553683.1"/>
    <property type="molecule type" value="Genomic_DNA"/>
</dbReference>
<evidence type="ECO:0000256" key="1">
    <source>
        <dbReference type="SAM" id="MobiDB-lite"/>
    </source>
</evidence>
<feature type="compositionally biased region" description="Low complexity" evidence="1">
    <location>
        <begin position="575"/>
        <end position="592"/>
    </location>
</feature>
<gene>
    <name evidence="3" type="ORF">OC846_002407</name>
</gene>
<feature type="region of interest" description="Disordered" evidence="1">
    <location>
        <begin position="944"/>
        <end position="1014"/>
    </location>
</feature>
<keyword evidence="4" id="KW-1185">Reference proteome</keyword>
<reference evidence="3" key="1">
    <citation type="journal article" date="2023" name="PhytoFront">
        <title>Draft Genome Resources of Seven Strains of Tilletia horrida, Causal Agent of Kernel Smut of Rice.</title>
        <authorList>
            <person name="Khanal S."/>
            <person name="Antony Babu S."/>
            <person name="Zhou X.G."/>
        </authorList>
    </citation>
    <scope>NUCLEOTIDE SEQUENCE</scope>
    <source>
        <strain evidence="3">TX6</strain>
    </source>
</reference>
<feature type="region of interest" description="Disordered" evidence="1">
    <location>
        <begin position="193"/>
        <end position="228"/>
    </location>
</feature>
<name>A0AAN6GSA3_9BASI</name>
<sequence length="1014" mass="112194">MANTAGAATGDAPRSRFGSVRQVAYDFAEAALDVRALSNDIRIRSAALNQTRYEQASASSMLGTISTSDLRSLVAARKMVQFLGALRPSEYEDVQLLLERAYVLYRLEYEREYQRLAQDGSGSCSGFGSYSASSTSSQRNMSRTITEDDATLLQAFLTTVLDWVPLNSLRDGLLIDEDDYIEQRLSNPSFEAAHRRLSDESENSTTPPSSLNGGSFRSPTPATTKSSFGRDTVRLKARALMRVLDLSEDEDTQEASADEQLFAMIRSSDEGFLLSIQASAPIRRHSKYLHILTKRCVFLLESSFRLRLMVHYARESPARISPQSRRLSACHAIWKLRSMVRAPSDDQETNELLSGALPINSARKDRNDLRSSRSAGAASLELYEFDALSFHSMLYKRLDDRDVVALMEEELSVTHPEIASLPTRMPLQVPRPPTVHAALEALHRNAPVEGPANANFWRMVARALPNLVGDFRGGMDNGAPFDARQIFQRRPREDFSLGGLIRALVPESVQRAIYNTVVPGAIRILISTPEARGLMPGMLVHTGWLLFKVFILITVLTSRLGIPVPNQHHYRARAQRAAGQNAAGQGQGQAQQNAAGANGANAAARLTTLIGLLQLVDNALAFIGMPDFSTYWQMYSVCLAAAMFILWDMERWFKRRLDSIRREQRRNQRGNNVAGRAVPPPARVAAAGGGEAAGQPGQDTPTPADSTNAGASTDVAATKKPPTAPPLYPPPVYSPRRMTILTRQRRERGQQIRFGLFAAMALGPGPLLKYTLECLAYYGMESEDEELGLILRSQAPFGAILDDSTGLIKSVYHPTMRAQSTRAAQRLRAPARQVRVLYADIEDEHPGAVHRTGRLPLSLMAQQLAQDNQSRWAIMTTLALEIVWRLNLAFILMTISLIPECEILRRRAIDRRTEVWRNARRREIERRAKEAEYREELARYQEEQLVDERQTQQNADAPAEREQSSTFMANAKPEATSSAIHTSEGGDDTGTDGIRRRTAGADAGTSGDSAVGGN</sequence>
<evidence type="ECO:0000313" key="3">
    <source>
        <dbReference type="EMBL" id="KAK0553683.1"/>
    </source>
</evidence>
<feature type="compositionally biased region" description="Low complexity" evidence="1">
    <location>
        <begin position="120"/>
        <end position="137"/>
    </location>
</feature>
<feature type="compositionally biased region" description="Low complexity" evidence="1">
    <location>
        <begin position="1000"/>
        <end position="1014"/>
    </location>
</feature>
<protein>
    <submittedName>
        <fullName evidence="3">Uncharacterized protein</fullName>
    </submittedName>
</protein>
<keyword evidence="2" id="KW-0812">Transmembrane</keyword>
<feature type="transmembrane region" description="Helical" evidence="2">
    <location>
        <begin position="544"/>
        <end position="562"/>
    </location>
</feature>
<proteinExistence type="predicted"/>
<evidence type="ECO:0000313" key="4">
    <source>
        <dbReference type="Proteomes" id="UP001176517"/>
    </source>
</evidence>
<feature type="region of interest" description="Disordered" evidence="1">
    <location>
        <begin position="573"/>
        <end position="592"/>
    </location>
</feature>
<dbReference type="Proteomes" id="UP001176517">
    <property type="component" value="Unassembled WGS sequence"/>
</dbReference>
<keyword evidence="2" id="KW-1133">Transmembrane helix</keyword>
<accession>A0AAN6GSA3</accession>
<evidence type="ECO:0000256" key="2">
    <source>
        <dbReference type="SAM" id="Phobius"/>
    </source>
</evidence>
<organism evidence="3 4">
    <name type="scientific">Tilletia horrida</name>
    <dbReference type="NCBI Taxonomy" id="155126"/>
    <lineage>
        <taxon>Eukaryota</taxon>
        <taxon>Fungi</taxon>
        <taxon>Dikarya</taxon>
        <taxon>Basidiomycota</taxon>
        <taxon>Ustilaginomycotina</taxon>
        <taxon>Exobasidiomycetes</taxon>
        <taxon>Tilletiales</taxon>
        <taxon>Tilletiaceae</taxon>
        <taxon>Tilletia</taxon>
    </lineage>
</organism>
<feature type="compositionally biased region" description="Pro residues" evidence="1">
    <location>
        <begin position="722"/>
        <end position="733"/>
    </location>
</feature>
<dbReference type="AlphaFoldDB" id="A0AAN6GSA3"/>
<comment type="caution">
    <text evidence="3">The sequence shown here is derived from an EMBL/GenBank/DDBJ whole genome shotgun (WGS) entry which is preliminary data.</text>
</comment>
<feature type="transmembrane region" description="Helical" evidence="2">
    <location>
        <begin position="631"/>
        <end position="647"/>
    </location>
</feature>